<evidence type="ECO:0000256" key="3">
    <source>
        <dbReference type="ARBA" id="ARBA00022448"/>
    </source>
</evidence>
<feature type="transmembrane region" description="Helical" evidence="9">
    <location>
        <begin position="441"/>
        <end position="461"/>
    </location>
</feature>
<dbReference type="GO" id="GO:0015562">
    <property type="term" value="F:efflux transmembrane transporter activity"/>
    <property type="evidence" value="ECO:0007669"/>
    <property type="project" value="InterPro"/>
</dbReference>
<keyword evidence="5" id="KW-0997">Cell inner membrane</keyword>
<dbReference type="SUPFAM" id="SSF82693">
    <property type="entry name" value="Multidrug efflux transporter AcrB pore domain, PN1, PN2, PC1 and PC2 subdomains"/>
    <property type="match status" value="3"/>
</dbReference>
<keyword evidence="8 9" id="KW-0472">Membrane</keyword>
<proteinExistence type="inferred from homology"/>
<reference evidence="11" key="1">
    <citation type="submission" date="2007-07" db="EMBL/GenBank/DDBJ databases">
        <title>Complete genome sequence of Campylobacter hominis ATCC BAA-381, a commensal isolated from the human gastrointestinal tract.</title>
        <authorList>
            <person name="Fouts D.E."/>
            <person name="Mongodin E.F."/>
            <person name="Puiu D."/>
            <person name="Sebastian Y."/>
            <person name="Miller W.G."/>
            <person name="Mandrell R.E."/>
            <person name="Nelson K.E."/>
        </authorList>
    </citation>
    <scope>NUCLEOTIDE SEQUENCE [LARGE SCALE GENOMIC DNA]</scope>
    <source>
        <strain evidence="11">ATCC BAA-381 / LMG 19568 / NCTC 13146 / CH001A</strain>
    </source>
</reference>
<keyword evidence="4" id="KW-1003">Cell membrane</keyword>
<feature type="transmembrane region" description="Helical" evidence="9">
    <location>
        <begin position="368"/>
        <end position="388"/>
    </location>
</feature>
<name>A7I0W1_CAMHC</name>
<dbReference type="PANTHER" id="PTHR32063:SF13">
    <property type="entry name" value="MULTIDRUG EFFLUX PUMP SUBUNIT ACRB-RELATED"/>
    <property type="match status" value="1"/>
</dbReference>
<dbReference type="AlphaFoldDB" id="A7I0W1"/>
<dbReference type="Proteomes" id="UP000002407">
    <property type="component" value="Chromosome"/>
</dbReference>
<dbReference type="Gene3D" id="3.30.70.1320">
    <property type="entry name" value="Multidrug efflux transporter AcrB pore domain like"/>
    <property type="match status" value="1"/>
</dbReference>
<dbReference type="NCBIfam" id="NF000282">
    <property type="entry name" value="RND_permease_1"/>
    <property type="match status" value="1"/>
</dbReference>
<dbReference type="HOGENOM" id="CLU_002755_1_2_7"/>
<evidence type="ECO:0000256" key="5">
    <source>
        <dbReference type="ARBA" id="ARBA00022519"/>
    </source>
</evidence>
<organism evidence="10 11">
    <name type="scientific">Campylobacter hominis (strain ATCC BAA-381 / DSM 21671 / CCUG 45161 / LMG 19568 / NCTC 13146 / CH001A)</name>
    <dbReference type="NCBI Taxonomy" id="360107"/>
    <lineage>
        <taxon>Bacteria</taxon>
        <taxon>Pseudomonadati</taxon>
        <taxon>Campylobacterota</taxon>
        <taxon>Epsilonproteobacteria</taxon>
        <taxon>Campylobacterales</taxon>
        <taxon>Campylobacteraceae</taxon>
        <taxon>Campylobacter</taxon>
    </lineage>
</organism>
<evidence type="ECO:0000256" key="2">
    <source>
        <dbReference type="ARBA" id="ARBA00010942"/>
    </source>
</evidence>
<dbReference type="Pfam" id="PF00873">
    <property type="entry name" value="ACR_tran"/>
    <property type="match status" value="1"/>
</dbReference>
<feature type="transmembrane region" description="Helical" evidence="9">
    <location>
        <begin position="394"/>
        <end position="415"/>
    </location>
</feature>
<evidence type="ECO:0000313" key="11">
    <source>
        <dbReference type="Proteomes" id="UP000002407"/>
    </source>
</evidence>
<dbReference type="SUPFAM" id="SSF82866">
    <property type="entry name" value="Multidrug efflux transporter AcrB transmembrane domain"/>
    <property type="match status" value="2"/>
</dbReference>
<dbReference type="NCBIfam" id="TIGR00915">
    <property type="entry name" value="2A0602"/>
    <property type="match status" value="1"/>
</dbReference>
<dbReference type="FunFam" id="3.30.70.1430:FF:000001">
    <property type="entry name" value="Efflux pump membrane transporter"/>
    <property type="match status" value="1"/>
</dbReference>
<dbReference type="Gene3D" id="3.30.70.1430">
    <property type="entry name" value="Multidrug efflux transporter AcrB pore domain"/>
    <property type="match status" value="2"/>
</dbReference>
<evidence type="ECO:0000256" key="7">
    <source>
        <dbReference type="ARBA" id="ARBA00022989"/>
    </source>
</evidence>
<dbReference type="InterPro" id="IPR004764">
    <property type="entry name" value="MdtF-like"/>
</dbReference>
<evidence type="ECO:0000256" key="1">
    <source>
        <dbReference type="ARBA" id="ARBA00004429"/>
    </source>
</evidence>
<comment type="subcellular location">
    <subcellularLocation>
        <location evidence="1">Cell inner membrane</location>
        <topology evidence="1">Multi-pass membrane protein</topology>
    </subcellularLocation>
</comment>
<sequence>MFSKFFIHRPVFACVISIIITLAGLVSLRGLPIEEYPNLTPPQINVFASYPGADAQTIAETVAAPLEDALNGVEDMIYMQSTSSSAGTMRLSIYFKTGTSPQIAQVNVNNRVNLASKLLPDNVTRQGISVFERSDSILEVISFYDPSGQMDIIDLSNYLTINVVDEIKRVNGVGEAFIVGDKKYSMRVWIKPDLLNKYDITTSDVINAISEQNTQYSVGKIGELPENSNSAYVFSIRTEGRLVKVSDFENIIIKSLPNGSALKLKDVANVELGSENYMSNNLINGHYMMPMLVFMQTDGNAIATADAVNKRIEELSKNFPGNLTYNVNYNTTDFVKVSMKEIFQTFIEALVLVLIIMYLFLGNLRSTIIPMIAIPVSIIGTFAGIYAVGFSVNLITLFAMILAIGIVVDDAIIVVENVERNLEENPNISVIEATEKAMEEIMAPIISIVLVLCAVFLPASFIEGFVGIIQRQFALTLVISVCISGIVALTLTPALCAKFLRRDMAKKPKISQWFNKIFDISTNIYAAGVAKILKHIIPSLIVVAILCFCTWRLFTMVPASLVPEEDKGVSIAVSQLPPASTITRTENVIKKQSDELLKNPLIDAVGAMMGYDLFAGGLRENATVIFLKFKDWSERKEKDQSSFAINKKYNILFSQDRNSTTFVLNPPPINGLSLTGGFELFAQNTTGKSFAEIEKDMKVVAAKANARGDLVRVRTTLDTNFPQYKLIVNTQKAKMLNVNIKNLYMTINTMLGQYYVNDFNFLGKTFKVNVKAAGEYRNSVDDLRAIFVKSNDGKSIPVNSLIKLENALGPDTVNRFNGFPAAKIMGDPAEGYTSGQAIDAIAQVFKEEFPNEYTLGWSGTSYQEVQSSGKGATAFIFGLIFVYLILAAQYERWLMPAAVMTAVPFSVFGAILFTYLRGLTNDIYFQIGLILLIGLGAKNAILIVEFAMTEHKKGKNIIEASIAAARLRFRPIVMTSLAFAFGVLPMVISSGAGSASRHSLGTGVIGGMIAASTIAIFFVPLFFYLLETFNNWQAKLSRTKEIKRIRKIRREENA</sequence>
<comment type="similarity">
    <text evidence="2">Belongs to the resistance-nodulation-cell division (RND) (TC 2.A.6) family.</text>
</comment>
<dbReference type="Gene3D" id="1.20.1640.10">
    <property type="entry name" value="Multidrug efflux transporter AcrB transmembrane domain"/>
    <property type="match status" value="2"/>
</dbReference>
<protein>
    <submittedName>
        <fullName evidence="10">AcrB protein</fullName>
    </submittedName>
</protein>
<feature type="transmembrane region" description="Helical" evidence="9">
    <location>
        <begin position="897"/>
        <end position="917"/>
    </location>
</feature>
<accession>A7I0W1</accession>
<dbReference type="SUPFAM" id="SSF82714">
    <property type="entry name" value="Multidrug efflux transporter AcrB TolC docking domain, DN and DC subdomains"/>
    <property type="match status" value="2"/>
</dbReference>
<dbReference type="STRING" id="360107.CHAB381_0564"/>
<dbReference type="OrthoDB" id="9759330at2"/>
<dbReference type="FunFam" id="1.20.1640.10:FF:000001">
    <property type="entry name" value="Efflux pump membrane transporter"/>
    <property type="match status" value="1"/>
</dbReference>
<feature type="transmembrane region" description="Helical" evidence="9">
    <location>
        <begin position="1000"/>
        <end position="1026"/>
    </location>
</feature>
<feature type="transmembrane region" description="Helical" evidence="9">
    <location>
        <begin position="536"/>
        <end position="554"/>
    </location>
</feature>
<evidence type="ECO:0000313" key="10">
    <source>
        <dbReference type="EMBL" id="ABS52388.1"/>
    </source>
</evidence>
<dbReference type="GO" id="GO:0005886">
    <property type="term" value="C:plasma membrane"/>
    <property type="evidence" value="ECO:0007669"/>
    <property type="project" value="UniProtKB-SubCell"/>
</dbReference>
<feature type="transmembrane region" description="Helical" evidence="9">
    <location>
        <begin position="871"/>
        <end position="890"/>
    </location>
</feature>
<dbReference type="eggNOG" id="COG0841">
    <property type="taxonomic scope" value="Bacteria"/>
</dbReference>
<dbReference type="PANTHER" id="PTHR32063">
    <property type="match status" value="1"/>
</dbReference>
<feature type="transmembrane region" description="Helical" evidence="9">
    <location>
        <begin position="473"/>
        <end position="500"/>
    </location>
</feature>
<dbReference type="RefSeq" id="WP_012108439.1">
    <property type="nucleotide sequence ID" value="NC_009714.1"/>
</dbReference>
<evidence type="ECO:0000256" key="4">
    <source>
        <dbReference type="ARBA" id="ARBA00022475"/>
    </source>
</evidence>
<dbReference type="Gene3D" id="3.30.70.1440">
    <property type="entry name" value="Multidrug efflux transporter AcrB pore domain"/>
    <property type="match status" value="1"/>
</dbReference>
<keyword evidence="11" id="KW-1185">Reference proteome</keyword>
<dbReference type="EMBL" id="CP000776">
    <property type="protein sequence ID" value="ABS52388.1"/>
    <property type="molecule type" value="Genomic_DNA"/>
</dbReference>
<dbReference type="InterPro" id="IPR001036">
    <property type="entry name" value="Acrflvin-R"/>
</dbReference>
<feature type="transmembrane region" description="Helical" evidence="9">
    <location>
        <begin position="923"/>
        <end position="948"/>
    </location>
</feature>
<dbReference type="KEGG" id="cha:CHAB381_0564"/>
<dbReference type="GO" id="GO:0009636">
    <property type="term" value="P:response to toxic substance"/>
    <property type="evidence" value="ECO:0007669"/>
    <property type="project" value="UniProtKB-ARBA"/>
</dbReference>
<dbReference type="PRINTS" id="PR00702">
    <property type="entry name" value="ACRIFLAVINRP"/>
</dbReference>
<dbReference type="GO" id="GO:0042910">
    <property type="term" value="F:xenobiotic transmembrane transporter activity"/>
    <property type="evidence" value="ECO:0007669"/>
    <property type="project" value="TreeGrafter"/>
</dbReference>
<keyword evidence="3" id="KW-0813">Transport</keyword>
<keyword evidence="7 9" id="KW-1133">Transmembrane helix</keyword>
<feature type="transmembrane region" description="Helical" evidence="9">
    <location>
        <begin position="342"/>
        <end position="361"/>
    </location>
</feature>
<gene>
    <name evidence="10" type="ordered locus">CHAB381_0564</name>
</gene>
<keyword evidence="6 9" id="KW-0812">Transmembrane</keyword>
<evidence type="ECO:0000256" key="9">
    <source>
        <dbReference type="SAM" id="Phobius"/>
    </source>
</evidence>
<evidence type="ECO:0000256" key="6">
    <source>
        <dbReference type="ARBA" id="ARBA00022692"/>
    </source>
</evidence>
<evidence type="ECO:0000256" key="8">
    <source>
        <dbReference type="ARBA" id="ARBA00023136"/>
    </source>
</evidence>
<dbReference type="Gene3D" id="3.30.2090.10">
    <property type="entry name" value="Multidrug efflux transporter AcrB TolC docking domain, DN and DC subdomains"/>
    <property type="match status" value="2"/>
</dbReference>
<dbReference type="InterPro" id="IPR027463">
    <property type="entry name" value="AcrB_DN_DC_subdom"/>
</dbReference>
<feature type="transmembrane region" description="Helical" evidence="9">
    <location>
        <begin position="969"/>
        <end position="988"/>
    </location>
</feature>